<dbReference type="PANTHER" id="PTHR30319">
    <property type="entry name" value="PHENYLACETIC ACID REGULATOR-RELATED TRANSCRIPTIONAL REPRESSOR"/>
    <property type="match status" value="1"/>
</dbReference>
<keyword evidence="5" id="KW-1185">Reference proteome</keyword>
<dbReference type="EMBL" id="JAPMLT010000017">
    <property type="protein sequence ID" value="MCX7572188.1"/>
    <property type="molecule type" value="Genomic_DNA"/>
</dbReference>
<evidence type="ECO:0000313" key="4">
    <source>
        <dbReference type="EMBL" id="MCX7572188.1"/>
    </source>
</evidence>
<dbReference type="InterPro" id="IPR048846">
    <property type="entry name" value="PaaX-like_central"/>
</dbReference>
<evidence type="ECO:0000259" key="2">
    <source>
        <dbReference type="Pfam" id="PF08223"/>
    </source>
</evidence>
<dbReference type="Gene3D" id="3.30.70.2650">
    <property type="match status" value="1"/>
</dbReference>
<dbReference type="InterPro" id="IPR012906">
    <property type="entry name" value="PaaX-like_N"/>
</dbReference>
<evidence type="ECO:0000259" key="1">
    <source>
        <dbReference type="Pfam" id="PF07848"/>
    </source>
</evidence>
<dbReference type="InterPro" id="IPR011965">
    <property type="entry name" value="PaaX_trns_reg"/>
</dbReference>
<dbReference type="RefSeq" id="WP_267153439.1">
    <property type="nucleotide sequence ID" value="NZ_JAPMLT010000017.1"/>
</dbReference>
<dbReference type="Pfam" id="PF08223">
    <property type="entry name" value="PaaX_C"/>
    <property type="match status" value="1"/>
</dbReference>
<evidence type="ECO:0000259" key="3">
    <source>
        <dbReference type="Pfam" id="PF20803"/>
    </source>
</evidence>
<dbReference type="Proteomes" id="UP001208017">
    <property type="component" value="Unassembled WGS sequence"/>
</dbReference>
<feature type="domain" description="Transcriptional repressor PaaX-like central Cas2-like" evidence="3">
    <location>
        <begin position="89"/>
        <end position="169"/>
    </location>
</feature>
<dbReference type="PANTHER" id="PTHR30319:SF1">
    <property type="entry name" value="TRANSCRIPTIONAL REPRESSOR PAAX"/>
    <property type="match status" value="1"/>
</dbReference>
<dbReference type="InterPro" id="IPR036388">
    <property type="entry name" value="WH-like_DNA-bd_sf"/>
</dbReference>
<protein>
    <submittedName>
        <fullName evidence="4">Phenylacetic acid degradation operon negative regulatory protein PaaX</fullName>
    </submittedName>
</protein>
<proteinExistence type="predicted"/>
<dbReference type="NCBIfam" id="TIGR02277">
    <property type="entry name" value="PaaX_trns_reg"/>
    <property type="match status" value="1"/>
</dbReference>
<dbReference type="Gene3D" id="1.10.10.10">
    <property type="entry name" value="Winged helix-like DNA-binding domain superfamily/Winged helix DNA-binding domain"/>
    <property type="match status" value="1"/>
</dbReference>
<gene>
    <name evidence="4" type="primary">paaX</name>
    <name evidence="4" type="ORF">OS242_19970</name>
</gene>
<dbReference type="Gene3D" id="1.20.58.1460">
    <property type="match status" value="1"/>
</dbReference>
<feature type="domain" description="Transcriptional repressor PaaX-like N-terminal" evidence="1">
    <location>
        <begin position="4"/>
        <end position="71"/>
    </location>
</feature>
<dbReference type="InterPro" id="IPR036390">
    <property type="entry name" value="WH_DNA-bd_sf"/>
</dbReference>
<feature type="domain" description="Transcriptional repressor PaaX-like C-terminal" evidence="2">
    <location>
        <begin position="173"/>
        <end position="262"/>
    </location>
</feature>
<evidence type="ECO:0000313" key="5">
    <source>
        <dbReference type="Proteomes" id="UP001208017"/>
    </source>
</evidence>
<dbReference type="PIRSF" id="PIRSF020623">
    <property type="entry name" value="PaaX"/>
    <property type="match status" value="1"/>
</dbReference>
<sequence length="292" mass="34337">MRPWSLLFTLYGDPIRYYGGEVPISGLIRLMAEFGFTEGAVRAAVHRMSQQGWLTSRREARASYYSLSPRGQERIEEAADRIYAVEGSDWDGKWRLFHYSIPESHRKIREKLRKEMAWLGYGTLNGNAWIAPFDRLRQVRRLLQQYELEEHVQMFVADNVGPYSDRELVRKCWPVDEMKALYEEFIDDFEIRMADARKGTLSDAQAFVLKTLLVHEYRKFLFVDPGLPDELLETEWAGRRASKMFRDWYRELNAPAQRFFEAVCGESLPKVETPPFLRDFFDRPVDREGAGR</sequence>
<organism evidence="4 5">
    <name type="scientific">Tumebacillus lacus</name>
    <dbReference type="NCBI Taxonomy" id="2995335"/>
    <lineage>
        <taxon>Bacteria</taxon>
        <taxon>Bacillati</taxon>
        <taxon>Bacillota</taxon>
        <taxon>Bacilli</taxon>
        <taxon>Bacillales</taxon>
        <taxon>Alicyclobacillaceae</taxon>
        <taxon>Tumebacillus</taxon>
    </lineage>
</organism>
<dbReference type="InterPro" id="IPR013225">
    <property type="entry name" value="PaaX_C"/>
</dbReference>
<name>A0ABT3X5L5_9BACL</name>
<dbReference type="Pfam" id="PF20803">
    <property type="entry name" value="PaaX_M"/>
    <property type="match status" value="1"/>
</dbReference>
<comment type="caution">
    <text evidence="4">The sequence shown here is derived from an EMBL/GenBank/DDBJ whole genome shotgun (WGS) entry which is preliminary data.</text>
</comment>
<dbReference type="Pfam" id="PF07848">
    <property type="entry name" value="PaaX"/>
    <property type="match status" value="1"/>
</dbReference>
<dbReference type="SUPFAM" id="SSF46785">
    <property type="entry name" value="Winged helix' DNA-binding domain"/>
    <property type="match status" value="1"/>
</dbReference>
<accession>A0ABT3X5L5</accession>
<reference evidence="4 5" key="1">
    <citation type="submission" date="2022-11" db="EMBL/GenBank/DDBJ databases">
        <title>Study of microbial diversity in lake waters.</title>
        <authorList>
            <person name="Zhang J."/>
        </authorList>
    </citation>
    <scope>NUCLEOTIDE SEQUENCE [LARGE SCALE GENOMIC DNA]</scope>
    <source>
        <strain evidence="4 5">DT12</strain>
    </source>
</reference>